<evidence type="ECO:0000313" key="2">
    <source>
        <dbReference type="Proteomes" id="UP001177670"/>
    </source>
</evidence>
<reference evidence="1" key="1">
    <citation type="submission" date="2021-10" db="EMBL/GenBank/DDBJ databases">
        <title>Melipona bicolor Genome sequencing and assembly.</title>
        <authorList>
            <person name="Araujo N.S."/>
            <person name="Arias M.C."/>
        </authorList>
    </citation>
    <scope>NUCLEOTIDE SEQUENCE</scope>
    <source>
        <strain evidence="1">USP_2M_L1-L4_2017</strain>
        <tissue evidence="1">Whole body</tissue>
    </source>
</reference>
<sequence>MLKSSEKSVVEVDGEQQLIRFIRYLVSENGTHSIGMSRALKAPLMVSNCRWNLRWPVSELRLCSLTLDVIQTGANC</sequence>
<proteinExistence type="predicted"/>
<accession>A0AA40GDT3</accession>
<dbReference type="EMBL" id="JAHYIQ010000001">
    <property type="protein sequence ID" value="KAK1135847.1"/>
    <property type="molecule type" value="Genomic_DNA"/>
</dbReference>
<organism evidence="1 2">
    <name type="scientific">Melipona bicolor</name>
    <dbReference type="NCBI Taxonomy" id="60889"/>
    <lineage>
        <taxon>Eukaryota</taxon>
        <taxon>Metazoa</taxon>
        <taxon>Ecdysozoa</taxon>
        <taxon>Arthropoda</taxon>
        <taxon>Hexapoda</taxon>
        <taxon>Insecta</taxon>
        <taxon>Pterygota</taxon>
        <taxon>Neoptera</taxon>
        <taxon>Endopterygota</taxon>
        <taxon>Hymenoptera</taxon>
        <taxon>Apocrita</taxon>
        <taxon>Aculeata</taxon>
        <taxon>Apoidea</taxon>
        <taxon>Anthophila</taxon>
        <taxon>Apidae</taxon>
        <taxon>Melipona</taxon>
    </lineage>
</organism>
<gene>
    <name evidence="1" type="ORF">K0M31_000419</name>
</gene>
<evidence type="ECO:0000313" key="1">
    <source>
        <dbReference type="EMBL" id="KAK1135847.1"/>
    </source>
</evidence>
<keyword evidence="2" id="KW-1185">Reference proteome</keyword>
<dbReference type="AlphaFoldDB" id="A0AA40GDT3"/>
<dbReference type="Proteomes" id="UP001177670">
    <property type="component" value="Unassembled WGS sequence"/>
</dbReference>
<protein>
    <submittedName>
        <fullName evidence="1">Uncharacterized protein</fullName>
    </submittedName>
</protein>
<comment type="caution">
    <text evidence="1">The sequence shown here is derived from an EMBL/GenBank/DDBJ whole genome shotgun (WGS) entry which is preliminary data.</text>
</comment>
<name>A0AA40GDT3_9HYME</name>